<dbReference type="Proteomes" id="UP000677228">
    <property type="component" value="Unassembled WGS sequence"/>
</dbReference>
<organism evidence="4 6">
    <name type="scientific">Didymodactylos carnosus</name>
    <dbReference type="NCBI Taxonomy" id="1234261"/>
    <lineage>
        <taxon>Eukaryota</taxon>
        <taxon>Metazoa</taxon>
        <taxon>Spiralia</taxon>
        <taxon>Gnathifera</taxon>
        <taxon>Rotifera</taxon>
        <taxon>Eurotatoria</taxon>
        <taxon>Bdelloidea</taxon>
        <taxon>Philodinida</taxon>
        <taxon>Philodinidae</taxon>
        <taxon>Didymodactylos</taxon>
    </lineage>
</organism>
<protein>
    <recommendedName>
        <fullName evidence="7">G domain-containing protein</fullName>
    </recommendedName>
</protein>
<dbReference type="Proteomes" id="UP000682733">
    <property type="component" value="Unassembled WGS sequence"/>
</dbReference>
<accession>A0A8S2CYT5</accession>
<evidence type="ECO:0000313" key="5">
    <source>
        <dbReference type="EMBL" id="CAF3580947.1"/>
    </source>
</evidence>
<dbReference type="PANTHER" id="PTHR32046">
    <property type="entry name" value="G DOMAIN-CONTAINING PROTEIN"/>
    <property type="match status" value="1"/>
</dbReference>
<proteinExistence type="predicted"/>
<dbReference type="InterPro" id="IPR025662">
    <property type="entry name" value="Sigma_54_int_dom_ATP-bd_1"/>
</dbReference>
<evidence type="ECO:0000259" key="2">
    <source>
        <dbReference type="Pfam" id="PF24674"/>
    </source>
</evidence>
<evidence type="ECO:0000259" key="3">
    <source>
        <dbReference type="Pfam" id="PF26633"/>
    </source>
</evidence>
<dbReference type="InterPro" id="IPR056072">
    <property type="entry name" value="SNTX_MACPF/CDC-like_dom"/>
</dbReference>
<dbReference type="SUPFAM" id="SSF52540">
    <property type="entry name" value="P-loop containing nucleoside triphosphate hydrolases"/>
    <property type="match status" value="1"/>
</dbReference>
<evidence type="ECO:0000256" key="1">
    <source>
        <dbReference type="SAM" id="MobiDB-lite"/>
    </source>
</evidence>
<dbReference type="InterPro" id="IPR058519">
    <property type="entry name" value="DUF8206"/>
</dbReference>
<dbReference type="InterPro" id="IPR027417">
    <property type="entry name" value="P-loop_NTPase"/>
</dbReference>
<dbReference type="AlphaFoldDB" id="A0A8S2CYT5"/>
<dbReference type="EMBL" id="CAJOBA010001180">
    <property type="protein sequence ID" value="CAF3580947.1"/>
    <property type="molecule type" value="Genomic_DNA"/>
</dbReference>
<evidence type="ECO:0000313" key="4">
    <source>
        <dbReference type="EMBL" id="CAF0797795.1"/>
    </source>
</evidence>
<dbReference type="SUPFAM" id="SSF141571">
    <property type="entry name" value="Pentapeptide repeat-like"/>
    <property type="match status" value="1"/>
</dbReference>
<feature type="domain" description="DUF8206" evidence="3">
    <location>
        <begin position="810"/>
        <end position="892"/>
    </location>
</feature>
<dbReference type="EMBL" id="CAJNOK010001180">
    <property type="protein sequence ID" value="CAF0797795.1"/>
    <property type="molecule type" value="Genomic_DNA"/>
</dbReference>
<dbReference type="PANTHER" id="PTHR32046:SF11">
    <property type="entry name" value="IMMUNE-ASSOCIATED NUCLEOTIDE-BINDING PROTEIN 10-LIKE"/>
    <property type="match status" value="1"/>
</dbReference>
<dbReference type="Pfam" id="PF24674">
    <property type="entry name" value="MACPF_SNTX"/>
    <property type="match status" value="1"/>
</dbReference>
<reference evidence="4" key="1">
    <citation type="submission" date="2021-02" db="EMBL/GenBank/DDBJ databases">
        <authorList>
            <person name="Nowell W R."/>
        </authorList>
    </citation>
    <scope>NUCLEOTIDE SEQUENCE</scope>
</reference>
<dbReference type="Pfam" id="PF26633">
    <property type="entry name" value="DUF8206"/>
    <property type="match status" value="1"/>
</dbReference>
<comment type="caution">
    <text evidence="4">The sequence shown here is derived from an EMBL/GenBank/DDBJ whole genome shotgun (WGS) entry which is preliminary data.</text>
</comment>
<evidence type="ECO:0000313" key="6">
    <source>
        <dbReference type="Proteomes" id="UP000677228"/>
    </source>
</evidence>
<feature type="domain" description="SNTX MACPF/CDC-like" evidence="2">
    <location>
        <begin position="9"/>
        <end position="186"/>
    </location>
</feature>
<evidence type="ECO:0008006" key="7">
    <source>
        <dbReference type="Google" id="ProtNLM"/>
    </source>
</evidence>
<gene>
    <name evidence="4" type="ORF">OVA965_LOCUS4481</name>
    <name evidence="5" type="ORF">TMI583_LOCUS4479</name>
</gene>
<sequence length="1138" mass="130391">MNPGDSLSRQALGIHKHIGALYNRQTDNFCNGSLFDSSIQKTILQTNLKHSPTFRSSLEDLPSRKLDLLGVDRDLKLSILSGLSHIDNDYAAYIYDGNKSSTSIKFSLVYREITASQTFDMFQSDIKRKMIINSSHGHNDATHFLVDVEYGFAIIISFEITNVTPQKSSEYRTKINHILNKIVLSAISASTSYELVNDEKELLSKSLMTIFTDISEKTKITTMAPDNIITYLKNISTMVEKDASLASPMRYTFYSKQRYLKDHAHRTTTIYPTIKCLETDLVRVIIQEFDYVQQAVQELSNFVRLLATIDNSYIHRRVMKYEKLLSDAKNRQQEFHHYLSTLLVEFRTENLNAEEIRKFVKDYQTQECPANNIKQILNCEKVLQQKAMFILSLDILGIVYFDITIAHPESAAQISSASTSKVRKNEFLNIAKRLPTNFDKGECYVFYCISENCLNETETWKQFLKKSKTKSRDTKCIYMDCTNCAESYQPPENKICYYKDGRSITEEDKDEVQMTAATGKDNANRDINILLLGETGVGKSTFINAFVNYLTYHTLGDAINGEPAILIPASFSITDSETFEQRQVKVGDIDANEVNKPGQSATQVCRTYSFPIADRTLRIIDTPGVGDTRGLQQDGHNLEHIISHLSRYQHLNGICMLLKPNASRLNTFFRFCITQLLSYLDVNAKDNIIFCFTNARSTFYSPGNTTALLKQLLRELHETSKIDIQFSKQNTFCFDNEAFRFLVAAKSNLKFDNKQENECSRSWDVSVNESFRFVQYVLSCTPYNLRDTIEFNKIRKIILELARPVLEATRTIQMNLKCLNDTKREVNTSTSTQKNDNRIPHIELKKICLEQPRTCDTIQNPHIACCEVFATSNGRCYHCNCSWEHHMHMYYETKLCMTYLTIPNASNIDPVQELDKRIESLNEEQKTIIEIPVRFIQYLKENSITAFNDPFADYMNYFVSEERLKCDMGANNQLVLNGLEKVQELYIQKLKSSANSTTTIGKDEIMNLLQILYSLPHNGPSIKQQMDLVKTMQVNALGKTEKIIDIPKERPYVTRDTTLPRTTLPRTTLPRTTLPRATLPRTTLPRATLPRTTLPRATLPRTTLPRTTLPRTTLPRTTLPRTTLPRTTLPRTTLPRAT</sequence>
<dbReference type="PROSITE" id="PS00675">
    <property type="entry name" value="SIGMA54_INTERACT_1"/>
    <property type="match status" value="1"/>
</dbReference>
<name>A0A8S2CYT5_9BILA</name>
<feature type="region of interest" description="Disordered" evidence="1">
    <location>
        <begin position="1061"/>
        <end position="1138"/>
    </location>
</feature>
<dbReference type="Gene3D" id="3.40.50.300">
    <property type="entry name" value="P-loop containing nucleotide triphosphate hydrolases"/>
    <property type="match status" value="1"/>
</dbReference>